<accession>G1MZQ7</accession>
<name>G1MZQ7_MELGA</name>
<dbReference type="PANTHER" id="PTHR45739">
    <property type="entry name" value="MATRIX PROTEIN, PUTATIVE-RELATED"/>
    <property type="match status" value="1"/>
</dbReference>
<organism evidence="8 9">
    <name type="scientific">Meleagris gallopavo</name>
    <name type="common">Wild turkey</name>
    <dbReference type="NCBI Taxonomy" id="9103"/>
    <lineage>
        <taxon>Eukaryota</taxon>
        <taxon>Metazoa</taxon>
        <taxon>Chordata</taxon>
        <taxon>Craniata</taxon>
        <taxon>Vertebrata</taxon>
        <taxon>Euteleostomi</taxon>
        <taxon>Archelosauria</taxon>
        <taxon>Archosauria</taxon>
        <taxon>Dinosauria</taxon>
        <taxon>Saurischia</taxon>
        <taxon>Theropoda</taxon>
        <taxon>Coelurosauria</taxon>
        <taxon>Aves</taxon>
        <taxon>Neognathae</taxon>
        <taxon>Galloanserae</taxon>
        <taxon>Galliformes</taxon>
        <taxon>Phasianidae</taxon>
        <taxon>Meleagridinae</taxon>
        <taxon>Meleagris</taxon>
    </lineage>
</organism>
<dbReference type="GO" id="GO:0097094">
    <property type="term" value="P:craniofacial suture morphogenesis"/>
    <property type="evidence" value="ECO:0007669"/>
    <property type="project" value="Ensembl"/>
</dbReference>
<dbReference type="GO" id="GO:0005604">
    <property type="term" value="C:basement membrane"/>
    <property type="evidence" value="ECO:0007669"/>
    <property type="project" value="Ensembl"/>
</dbReference>
<dbReference type="GO" id="GO:0046872">
    <property type="term" value="F:metal ion binding"/>
    <property type="evidence" value="ECO:0007669"/>
    <property type="project" value="UniProtKB-KW"/>
</dbReference>
<dbReference type="PROSITE" id="PS51854">
    <property type="entry name" value="CSPG"/>
    <property type="match status" value="4"/>
</dbReference>
<dbReference type="Pfam" id="PF16184">
    <property type="entry name" value="Cadherin_3"/>
    <property type="match status" value="3"/>
</dbReference>
<dbReference type="Ensembl" id="ENSMGAT00000005272.3">
    <property type="protein sequence ID" value="ENSMGAP00000004553.3"/>
    <property type="gene ID" value="ENSMGAG00000004727.3"/>
</dbReference>
<dbReference type="Proteomes" id="UP000001645">
    <property type="component" value="Chromosome Z"/>
</dbReference>
<keyword evidence="2 6" id="KW-0732">Signal</keyword>
<sequence>TVSKTWLLLLLSVFLRAVCSSFISVNRGIKVMKGQSVFLSEDDLKFSIPREKDVCKVEVVRNEPITQRVGKLTPQVFDCHFHLNEVKYTHNGCPILDADTVMLRLYRFTENETFVETFTLHVQLLEPDCNIIKMRSRTLEVPEYYGLSRAIDKNILTFDYNRKMNLECTISIASSETHLPAHGQLMLGDVQQEQLRGDQPQSFLLERSQLRTKTCQQCRNRTCVLGLRVIHNAKMSCEEFLRKGIRYKHLDPCSPDIDYIPVRLDLTDSRSKTLHKTEYAWLPIQIKSAMPNQKPKAVPMTKFILEVDQFILTPITTTTVDAEDKETPKSLLVFNITKPPLQGFITHLSDHTKPVGSFTWKDLSEMLIAYQPPNNSHTEKRNYELEVEVHDFYFERSLPLTVQLSIRTADTNAPRVSWNTGLSLLEGQSRPITWQHLQVVDNDDIQNVRLVIVDGLQHGRLTVKGGKGFMFTVSDIQTGVVYYHHDDSDSTKDFVVFRIFDGLHSIRHKFPINILPKDDSPPFLISNVAIEAQEGQTILIQVSMLQASDMDSSDDYIVFNITKPPQAGEIMKKPGPNLIGYPVSSFLQRDLFNGIIYYHHLGGEVFEDSIEFVLCDSHDPPNLSKPQVMMVHILPVDDQLPREVPGVTRHLVVKETEIAYLTKKHLHFIDVEEHDRELTYTITSSPFFSCVNGHSDAGKLFMVDTIPKLVKDPAALALRSFTQHAVNYMKVAYMPPLQDIGPNPQQVQFVFSVSNQHGGTLYGICFNITILPVDNQAPEVFTSHLRVEEGGLSTVTEGHILVSDVDTKQEHLFLLLQRQPQHGAVELNGVPMKEGDKLSCRDLRYPTMAAPKVLPPVVSCCHQGWILVVWQRR</sequence>
<dbReference type="InterPro" id="IPR051561">
    <property type="entry name" value="FRAS1_ECM"/>
</dbReference>
<feature type="signal peptide" evidence="6">
    <location>
        <begin position="1"/>
        <end position="20"/>
    </location>
</feature>
<dbReference type="GO" id="GO:0007160">
    <property type="term" value="P:cell-matrix adhesion"/>
    <property type="evidence" value="ECO:0007669"/>
    <property type="project" value="Ensembl"/>
</dbReference>
<feature type="repeat" description="CSPG" evidence="5">
    <location>
        <begin position="521"/>
        <end position="615"/>
    </location>
</feature>
<dbReference type="Bgee" id="ENSMGAG00000004727">
    <property type="expression patterns" value="Expressed in testis and 4 other cell types or tissues"/>
</dbReference>
<evidence type="ECO:0000256" key="6">
    <source>
        <dbReference type="SAM" id="SignalP"/>
    </source>
</evidence>
<gene>
    <name evidence="8" type="primary">FREM1</name>
</gene>
<dbReference type="PANTHER" id="PTHR45739:SF7">
    <property type="entry name" value="FRAS1-RELATED EXTRACELLULAR MATRIX PROTEIN 1"/>
    <property type="match status" value="1"/>
</dbReference>
<keyword evidence="1" id="KW-0479">Metal-binding</keyword>
<dbReference type="Pfam" id="PF19309">
    <property type="entry name" value="Frem_N"/>
    <property type="match status" value="1"/>
</dbReference>
<evidence type="ECO:0000256" key="4">
    <source>
        <dbReference type="ARBA" id="ARBA00023180"/>
    </source>
</evidence>
<keyword evidence="3" id="KW-0677">Repeat</keyword>
<dbReference type="GeneTree" id="ENSGT00940000156990"/>
<dbReference type="InParanoid" id="G1MZQ7"/>
<evidence type="ECO:0000256" key="2">
    <source>
        <dbReference type="ARBA" id="ARBA00022729"/>
    </source>
</evidence>
<dbReference type="OrthoDB" id="430044at2759"/>
<feature type="repeat" description="CSPG" evidence="5">
    <location>
        <begin position="413"/>
        <end position="500"/>
    </location>
</feature>
<evidence type="ECO:0000256" key="5">
    <source>
        <dbReference type="PROSITE-ProRule" id="PRU01201"/>
    </source>
</evidence>
<dbReference type="InterPro" id="IPR039005">
    <property type="entry name" value="CSPG_rpt"/>
</dbReference>
<evidence type="ECO:0000256" key="3">
    <source>
        <dbReference type="ARBA" id="ARBA00022737"/>
    </source>
</evidence>
<keyword evidence="9" id="KW-1185">Reference proteome</keyword>
<feature type="chain" id="PRO_5032818604" evidence="6">
    <location>
        <begin position="21"/>
        <end position="873"/>
    </location>
</feature>
<evidence type="ECO:0000259" key="7">
    <source>
        <dbReference type="Pfam" id="PF19309"/>
    </source>
</evidence>
<dbReference type="InterPro" id="IPR045658">
    <property type="entry name" value="FRAS1-rel_N"/>
</dbReference>
<protein>
    <submittedName>
        <fullName evidence="8">FRAS1 related extracellular matrix 1</fullName>
    </submittedName>
</protein>
<keyword evidence="4" id="KW-0325">Glycoprotein</keyword>
<reference evidence="8 9" key="1">
    <citation type="journal article" date="2010" name="PLoS Biol.">
        <title>Multi-platform next-generation sequencing of the domestic turkey (Meleagris gallopavo): genome assembly and analysis.</title>
        <authorList>
            <person name="Dalloul R.A."/>
            <person name="Long J.A."/>
            <person name="Zimin A.V."/>
            <person name="Aslam L."/>
            <person name="Beal K."/>
            <person name="Blomberg L.A."/>
            <person name="Bouffard P."/>
            <person name="Burt D.W."/>
            <person name="Crasta O."/>
            <person name="Crooijmans R.P."/>
            <person name="Cooper K."/>
            <person name="Coulombe R.A."/>
            <person name="De S."/>
            <person name="Delany M.E."/>
            <person name="Dodgson J.B."/>
            <person name="Dong J.J."/>
            <person name="Evans C."/>
            <person name="Frederickson K.M."/>
            <person name="Flicek P."/>
            <person name="Florea L."/>
            <person name="Folkerts O."/>
            <person name="Groenen M.A."/>
            <person name="Harkins T.T."/>
            <person name="Herrero J."/>
            <person name="Hoffmann S."/>
            <person name="Megens H.J."/>
            <person name="Jiang A."/>
            <person name="de Jong P."/>
            <person name="Kaiser P."/>
            <person name="Kim H."/>
            <person name="Kim K.W."/>
            <person name="Kim S."/>
            <person name="Langenberger D."/>
            <person name="Lee M.K."/>
            <person name="Lee T."/>
            <person name="Mane S."/>
            <person name="Marcais G."/>
            <person name="Marz M."/>
            <person name="McElroy A.P."/>
            <person name="Modise T."/>
            <person name="Nefedov M."/>
            <person name="Notredame C."/>
            <person name="Paton I.R."/>
            <person name="Payne W.S."/>
            <person name="Pertea G."/>
            <person name="Prickett D."/>
            <person name="Puiu D."/>
            <person name="Qioa D."/>
            <person name="Raineri E."/>
            <person name="Ruffier M."/>
            <person name="Salzberg S.L."/>
            <person name="Schatz M.C."/>
            <person name="Scheuring C."/>
            <person name="Schmidt C.J."/>
            <person name="Schroeder S."/>
            <person name="Searle S.M."/>
            <person name="Smith E.J."/>
            <person name="Smith J."/>
            <person name="Sonstegard T.S."/>
            <person name="Stadler P.F."/>
            <person name="Tafer H."/>
            <person name="Tu Z.J."/>
            <person name="Van Tassell C.P."/>
            <person name="Vilella A.J."/>
            <person name="Williams K.P."/>
            <person name="Yorke J.A."/>
            <person name="Zhang L."/>
            <person name="Zhang H.B."/>
            <person name="Zhang X."/>
            <person name="Zhang Y."/>
            <person name="Reed K.M."/>
        </authorList>
    </citation>
    <scope>NUCLEOTIDE SEQUENCE [LARGE SCALE GENOMIC DNA]</scope>
</reference>
<reference evidence="8" key="2">
    <citation type="submission" date="2025-08" db="UniProtKB">
        <authorList>
            <consortium name="Ensembl"/>
        </authorList>
    </citation>
    <scope>IDENTIFICATION</scope>
</reference>
<reference evidence="8" key="3">
    <citation type="submission" date="2025-09" db="UniProtKB">
        <authorList>
            <consortium name="Ensembl"/>
        </authorList>
    </citation>
    <scope>IDENTIFICATION</scope>
</reference>
<evidence type="ECO:0000256" key="1">
    <source>
        <dbReference type="ARBA" id="ARBA00022723"/>
    </source>
</evidence>
<feature type="repeat" description="CSPG" evidence="5">
    <location>
        <begin position="642"/>
        <end position="754"/>
    </location>
</feature>
<feature type="domain" description="FRAS1-related extracellular matrix protein N-terminal" evidence="7">
    <location>
        <begin position="24"/>
        <end position="262"/>
    </location>
</feature>
<feature type="repeat" description="CSPG" evidence="5">
    <location>
        <begin position="296"/>
        <end position="388"/>
    </location>
</feature>
<proteinExistence type="predicted"/>
<dbReference type="HOGENOM" id="CLU_001041_1_0_1"/>
<dbReference type="AlphaFoldDB" id="G1MZQ7"/>
<evidence type="ECO:0000313" key="8">
    <source>
        <dbReference type="Ensembl" id="ENSMGAP00000004553.3"/>
    </source>
</evidence>
<evidence type="ECO:0000313" key="9">
    <source>
        <dbReference type="Proteomes" id="UP000001645"/>
    </source>
</evidence>